<dbReference type="PANTHER" id="PTHR43859">
    <property type="entry name" value="ACYL-ACTIVATING ENZYME"/>
    <property type="match status" value="1"/>
</dbReference>
<dbReference type="AlphaFoldDB" id="A0A5P1FK75"/>
<evidence type="ECO:0000256" key="4">
    <source>
        <dbReference type="ARBA" id="ARBA00023098"/>
    </source>
</evidence>
<feature type="domain" description="AMP-dependent synthetase/ligase" evidence="5">
    <location>
        <begin position="1"/>
        <end position="129"/>
    </location>
</feature>
<dbReference type="Proteomes" id="UP000243459">
    <property type="component" value="Chromosome 2"/>
</dbReference>
<dbReference type="InterPro" id="IPR042099">
    <property type="entry name" value="ANL_N_sf"/>
</dbReference>
<dbReference type="GO" id="GO:0006631">
    <property type="term" value="P:fatty acid metabolic process"/>
    <property type="evidence" value="ECO:0007669"/>
    <property type="project" value="UniProtKB-KW"/>
</dbReference>
<dbReference type="InterPro" id="IPR000873">
    <property type="entry name" value="AMP-dep_synth/lig_dom"/>
</dbReference>
<comment type="similarity">
    <text evidence="1">Belongs to the ATP-dependent AMP-binding enzyme family.</text>
</comment>
<dbReference type="Gene3D" id="3.30.300.30">
    <property type="match status" value="1"/>
</dbReference>
<sequence>MGGAPTVLNSIVNSPAGDQKPLPHRVVVMTGGSSPPPHVLFKMEELGFTIIHMYGLTEIGGPATACTWKPEWESLPAEDKAKIKSRQGLHHIGIELDVKDPITMKSVPYDGKTMGEVMFRGNTVMARYYKDPEATDKALAGGWFRSGDLAVRHSDGYVQVKDRSKDIIISGGENISTVEVEAVLFEHPAVFEAREA</sequence>
<dbReference type="Gene3D" id="3.40.50.12780">
    <property type="entry name" value="N-terminal domain of ligase-like"/>
    <property type="match status" value="1"/>
</dbReference>
<accession>A0A5P1FK75</accession>
<evidence type="ECO:0000313" key="7">
    <source>
        <dbReference type="Proteomes" id="UP000243459"/>
    </source>
</evidence>
<dbReference type="Gramene" id="ONK77339">
    <property type="protein sequence ID" value="ONK77339"/>
    <property type="gene ID" value="A4U43_C02F5510"/>
</dbReference>
<protein>
    <recommendedName>
        <fullName evidence="5">AMP-dependent synthetase/ligase domain-containing protein</fullName>
    </recommendedName>
</protein>
<proteinExistence type="inferred from homology"/>
<evidence type="ECO:0000256" key="3">
    <source>
        <dbReference type="ARBA" id="ARBA00022832"/>
    </source>
</evidence>
<evidence type="ECO:0000256" key="2">
    <source>
        <dbReference type="ARBA" id="ARBA00022598"/>
    </source>
</evidence>
<evidence type="ECO:0000313" key="6">
    <source>
        <dbReference type="EMBL" id="ONK77339.1"/>
    </source>
</evidence>
<reference evidence="7" key="1">
    <citation type="journal article" date="2017" name="Nat. Commun.">
        <title>The asparagus genome sheds light on the origin and evolution of a young Y chromosome.</title>
        <authorList>
            <person name="Harkess A."/>
            <person name="Zhou J."/>
            <person name="Xu C."/>
            <person name="Bowers J.E."/>
            <person name="Van der Hulst R."/>
            <person name="Ayyampalayam S."/>
            <person name="Mercati F."/>
            <person name="Riccardi P."/>
            <person name="McKain M.R."/>
            <person name="Kakrana A."/>
            <person name="Tang H."/>
            <person name="Ray J."/>
            <person name="Groenendijk J."/>
            <person name="Arikit S."/>
            <person name="Mathioni S.M."/>
            <person name="Nakano M."/>
            <person name="Shan H."/>
            <person name="Telgmann-Rauber A."/>
            <person name="Kanno A."/>
            <person name="Yue Z."/>
            <person name="Chen H."/>
            <person name="Li W."/>
            <person name="Chen Y."/>
            <person name="Xu X."/>
            <person name="Zhang Y."/>
            <person name="Luo S."/>
            <person name="Chen H."/>
            <person name="Gao J."/>
            <person name="Mao Z."/>
            <person name="Pires J.C."/>
            <person name="Luo M."/>
            <person name="Kudrna D."/>
            <person name="Wing R.A."/>
            <person name="Meyers B.C."/>
            <person name="Yi K."/>
            <person name="Kong H."/>
            <person name="Lavrijsen P."/>
            <person name="Sunseri F."/>
            <person name="Falavigna A."/>
            <person name="Ye Y."/>
            <person name="Leebens-Mack J.H."/>
            <person name="Chen G."/>
        </authorList>
    </citation>
    <scope>NUCLEOTIDE SEQUENCE [LARGE SCALE GENOMIC DNA]</scope>
    <source>
        <strain evidence="7">cv. DH0086</strain>
    </source>
</reference>
<keyword evidence="2" id="KW-0436">Ligase</keyword>
<evidence type="ECO:0000256" key="1">
    <source>
        <dbReference type="ARBA" id="ARBA00006432"/>
    </source>
</evidence>
<dbReference type="EMBL" id="CM007382">
    <property type="protein sequence ID" value="ONK77339.1"/>
    <property type="molecule type" value="Genomic_DNA"/>
</dbReference>
<gene>
    <name evidence="6" type="ORF">A4U43_C02F5510</name>
</gene>
<organism evidence="6 7">
    <name type="scientific">Asparagus officinalis</name>
    <name type="common">Garden asparagus</name>
    <dbReference type="NCBI Taxonomy" id="4686"/>
    <lineage>
        <taxon>Eukaryota</taxon>
        <taxon>Viridiplantae</taxon>
        <taxon>Streptophyta</taxon>
        <taxon>Embryophyta</taxon>
        <taxon>Tracheophyta</taxon>
        <taxon>Spermatophyta</taxon>
        <taxon>Magnoliopsida</taxon>
        <taxon>Liliopsida</taxon>
        <taxon>Asparagales</taxon>
        <taxon>Asparagaceae</taxon>
        <taxon>Asparagoideae</taxon>
        <taxon>Asparagus</taxon>
    </lineage>
</organism>
<name>A0A5P1FK75_ASPOF</name>
<dbReference type="OMA" id="CNANTDE"/>
<dbReference type="Pfam" id="PF00501">
    <property type="entry name" value="AMP-binding"/>
    <property type="match status" value="1"/>
</dbReference>
<dbReference type="InterPro" id="IPR045851">
    <property type="entry name" value="AMP-bd_C_sf"/>
</dbReference>
<dbReference type="SUPFAM" id="SSF56801">
    <property type="entry name" value="Acetyl-CoA synthetase-like"/>
    <property type="match status" value="1"/>
</dbReference>
<dbReference type="PANTHER" id="PTHR43859:SF4">
    <property type="entry name" value="BUTANOATE--COA LIGASE AAE1-RELATED"/>
    <property type="match status" value="1"/>
</dbReference>
<keyword evidence="3" id="KW-0276">Fatty acid metabolism</keyword>
<keyword evidence="4" id="KW-0443">Lipid metabolism</keyword>
<evidence type="ECO:0000259" key="5">
    <source>
        <dbReference type="Pfam" id="PF00501"/>
    </source>
</evidence>
<dbReference type="GO" id="GO:0016874">
    <property type="term" value="F:ligase activity"/>
    <property type="evidence" value="ECO:0007669"/>
    <property type="project" value="UniProtKB-KW"/>
</dbReference>
<keyword evidence="7" id="KW-1185">Reference proteome</keyword>